<dbReference type="Proteomes" id="UP000005640">
    <property type="component" value="Chromosome 7"/>
</dbReference>
<dbReference type="Ensembl" id="ENST00000685210.1">
    <property type="protein sequence ID" value="ENSP00000510327.1"/>
    <property type="gene ID" value="ENSG00000289360.1"/>
</dbReference>
<reference evidence="1" key="5">
    <citation type="submission" date="2025-09" db="UniProtKB">
        <authorList>
            <consortium name="Ensembl"/>
        </authorList>
    </citation>
    <scope>IDENTIFICATION</scope>
</reference>
<dbReference type="PeptideAtlas" id="A0A8I5QJS6"/>
<evidence type="ECO:0000313" key="1">
    <source>
        <dbReference type="Ensembl" id="ENSP00000510327.1"/>
    </source>
</evidence>
<dbReference type="GeneTree" id="ENSGT01140000286724"/>
<keyword evidence="2" id="KW-1185">Reference proteome</keyword>
<reference evidence="1 2" key="1">
    <citation type="journal article" date="2001" name="Nature">
        <title>Initial sequencing and analysis of the human genome.</title>
        <authorList>
            <consortium name="International Human Genome Sequencing Consortium"/>
            <person name="Lander E.S."/>
            <person name="Linton L.M."/>
            <person name="Birren B."/>
            <person name="Nusbaum C."/>
            <person name="Zody M.C."/>
            <person name="Baldwin J."/>
            <person name="Devon K."/>
            <person name="Dewar K."/>
            <person name="Doyle M."/>
            <person name="FitzHugh W."/>
            <person name="Funke R."/>
            <person name="Gage D."/>
            <person name="Harris K."/>
            <person name="Heaford A."/>
            <person name="Howland J."/>
            <person name="Kann L."/>
            <person name="Lehoczky J."/>
            <person name="LeVine R."/>
            <person name="McEwan P."/>
            <person name="McKernan K."/>
            <person name="Meldrim J."/>
            <person name="Mesirov J.P."/>
            <person name="Miranda C."/>
            <person name="Morris W."/>
            <person name="Naylor J."/>
            <person name="Raymond C."/>
            <person name="Rosetti M."/>
            <person name="Santos R."/>
            <person name="Sheridan A."/>
            <person name="Sougnez C."/>
            <person name="Stange-Thomann N."/>
            <person name="Stojanovic N."/>
            <person name="Subramanian A."/>
            <person name="Wyman D."/>
            <person name="Rogers J."/>
            <person name="Sulston J."/>
            <person name="Ainscough R."/>
            <person name="Beck S."/>
            <person name="Bentley D."/>
            <person name="Burton J."/>
            <person name="Clee C."/>
            <person name="Carter N."/>
            <person name="Coulson A."/>
            <person name="Deadman R."/>
            <person name="Deloukas P."/>
            <person name="Dunham A."/>
            <person name="Dunham I."/>
            <person name="Durbin R."/>
            <person name="French L."/>
            <person name="Grafham D."/>
            <person name="Gregory S."/>
            <person name="Hubbard T."/>
            <person name="Humphray S."/>
            <person name="Hunt A."/>
            <person name="Jones M."/>
            <person name="Lloyd C."/>
            <person name="McMurray A."/>
            <person name="Matthews L."/>
            <person name="Mercer S."/>
            <person name="Milne S."/>
            <person name="Mullikin J.C."/>
            <person name="Mungall A."/>
            <person name="Plumb R."/>
            <person name="Ross M."/>
            <person name="Shownkeen R."/>
            <person name="Sims S."/>
            <person name="Waterston R.H."/>
            <person name="Wilson R.K."/>
            <person name="Hillier L.W."/>
            <person name="McPherson J.D."/>
            <person name="Marra M.A."/>
            <person name="Mardis E.R."/>
            <person name="Fulton L.A."/>
            <person name="Chinwalla A.T."/>
            <person name="Pepin K.H."/>
            <person name="Gish W.R."/>
            <person name="Chissoe S.L."/>
            <person name="Wendl M.C."/>
            <person name="Delehaunty K.D."/>
            <person name="Miner T.L."/>
            <person name="Delehaunty A."/>
            <person name="Kramer J.B."/>
            <person name="Cook L.L."/>
            <person name="Fulton R.S."/>
            <person name="Johnson D.L."/>
            <person name="Minx P.J."/>
            <person name="Clifton S.W."/>
            <person name="Hawkins T."/>
            <person name="Branscomb E."/>
            <person name="Predki P."/>
            <person name="Richardson P."/>
            <person name="Wenning S."/>
            <person name="Slezak T."/>
            <person name="Doggett N."/>
            <person name="Cheng J.F."/>
            <person name="Olsen A."/>
            <person name="Lucas S."/>
            <person name="Elkin C."/>
            <person name="Uberbacher E."/>
            <person name="Frazier M."/>
            <person name="Gibbs R.A."/>
            <person name="Muzny D.M."/>
            <person name="Scherer S.E."/>
            <person name="Bouck J.B."/>
            <person name="Sodergren E.J."/>
            <person name="Worley K.C."/>
            <person name="Rives C.M."/>
            <person name="Gorrell J.H."/>
            <person name="Metzker M.L."/>
            <person name="Naylor S.L."/>
            <person name="Kucherlapati R.S."/>
            <person name="Nelson D.L."/>
            <person name="Weinstock G.M."/>
            <person name="Sakaki Y."/>
            <person name="Fujiyama A."/>
            <person name="Hattori M."/>
            <person name="Yada T."/>
            <person name="Toyoda A."/>
            <person name="Itoh T."/>
            <person name="Kawagoe C."/>
            <person name="Watanabe H."/>
            <person name="Totoki Y."/>
            <person name="Taylor T."/>
            <person name="Weissenbach J."/>
            <person name="Heilig R."/>
            <person name="Saurin W."/>
            <person name="Artiguenave F."/>
            <person name="Brottier P."/>
            <person name="Bruls T."/>
            <person name="Pelletier E."/>
            <person name="Robert C."/>
            <person name="Wincker P."/>
            <person name="Smith D.R."/>
            <person name="Doucette-Stamm L."/>
            <person name="Rubenfield M."/>
            <person name="Weinstock K."/>
            <person name="Lee H.M."/>
            <person name="Dubois J."/>
            <person name="Rosenthal A."/>
            <person name="Platzer M."/>
            <person name="Nyakatura G."/>
            <person name="Taudien S."/>
            <person name="Rump A."/>
            <person name="Yang H."/>
            <person name="Yu J."/>
            <person name="Wang J."/>
            <person name="Huang G."/>
            <person name="Gu J."/>
            <person name="Hood L."/>
            <person name="Rowen L."/>
            <person name="Madan A."/>
            <person name="Qin S."/>
            <person name="Davis R.W."/>
            <person name="Federspiel N.A."/>
            <person name="Abola A.P."/>
            <person name="Proctor M.J."/>
            <person name="Myers R.M."/>
            <person name="Schmutz J."/>
            <person name="Dickson M."/>
            <person name="Grimwood J."/>
            <person name="Cox D.R."/>
            <person name="Olson M.V."/>
            <person name="Kaul R."/>
            <person name="Raymond C."/>
            <person name="Shimizu N."/>
            <person name="Kawasaki K."/>
            <person name="Minoshima S."/>
            <person name="Evans G.A."/>
            <person name="Athanasiou M."/>
            <person name="Schultz R."/>
            <person name="Roe B.A."/>
            <person name="Chen F."/>
            <person name="Pan H."/>
            <person name="Ramser J."/>
            <person name="Lehrach H."/>
            <person name="Reinhardt R."/>
            <person name="McCombie W.R."/>
            <person name="de la Bastide M."/>
            <person name="Dedhia N."/>
            <person name="Blocker H."/>
            <person name="Hornischer K."/>
            <person name="Nordsiek G."/>
            <person name="Agarwala R."/>
            <person name="Aravind L."/>
            <person name="Bailey J.A."/>
            <person name="Bateman A."/>
            <person name="Batzoglou S."/>
            <person name="Birney E."/>
            <person name="Bork P."/>
            <person name="Brown D.G."/>
            <person name="Burge C.B."/>
            <person name="Cerutti L."/>
            <person name="Chen H.C."/>
            <person name="Church D."/>
            <person name="Clamp M."/>
            <person name="Copley R.R."/>
            <person name="Doerks T."/>
            <person name="Eddy S.R."/>
            <person name="Eichler E.E."/>
            <person name="Furey T.S."/>
            <person name="Galagan J."/>
            <person name="Gilbert J.G."/>
            <person name="Harmon C."/>
            <person name="Hayashizaki Y."/>
            <person name="Haussler D."/>
            <person name="Hermjakob H."/>
            <person name="Hokamp K."/>
            <person name="Jang W."/>
            <person name="Johnson L.S."/>
            <person name="Jones T.A."/>
            <person name="Kasif S."/>
            <person name="Kaspryzk A."/>
            <person name="Kennedy S."/>
            <person name="Kent W.J."/>
            <person name="Kitts P."/>
            <person name="Koonin E.V."/>
            <person name="Korf I."/>
            <person name="Kulp D."/>
            <person name="Lancet D."/>
            <person name="Lowe T.M."/>
            <person name="McLysaght A."/>
            <person name="Mikkelsen T."/>
            <person name="Moran J.V."/>
            <person name="Mulder N."/>
            <person name="Pollara V.J."/>
            <person name="Ponting C.P."/>
            <person name="Schuler G."/>
            <person name="Schultz J."/>
            <person name="Slater G."/>
            <person name="Smit A.F."/>
            <person name="Stupka E."/>
            <person name="Szustakowski J."/>
            <person name="Thierry-Mieg D."/>
            <person name="Thierry-Mieg J."/>
            <person name="Wagner L."/>
            <person name="Wallis J."/>
            <person name="Wheeler R."/>
            <person name="Williams A."/>
            <person name="Wolf Y.I."/>
            <person name="Wolfe K.H."/>
            <person name="Yang S.P."/>
            <person name="Yeh R.F."/>
            <person name="Collins F."/>
            <person name="Guyer M.S."/>
            <person name="Peterson J."/>
            <person name="Felsenfeld A."/>
            <person name="Wetterstrand K.A."/>
            <person name="Patrinos A."/>
            <person name="Morgan M.J."/>
            <person name="de Jong P."/>
            <person name="Catanese J.J."/>
            <person name="Osoegawa K."/>
            <person name="Shizuya H."/>
            <person name="Choi S."/>
            <person name="Chen Y.J."/>
        </authorList>
    </citation>
    <scope>NUCLEOTIDE SEQUENCE [LARGE SCALE GENOMIC DNA]</scope>
</reference>
<evidence type="ECO:0000313" key="2">
    <source>
        <dbReference type="Proteomes" id="UP000005640"/>
    </source>
</evidence>
<dbReference type="EMBL" id="AC005065">
    <property type="status" value="NOT_ANNOTATED_CDS"/>
    <property type="molecule type" value="Genomic_DNA"/>
</dbReference>
<proteinExistence type="predicted"/>
<accession>A0A8I5QJS6</accession>
<name>A0A8I5QJS6_HUMAN</name>
<reference evidence="1 2" key="2">
    <citation type="journal article" date="2003" name="Nature">
        <title>The DNA sequence of human chromosome 7.</title>
        <authorList>
            <person name="Hillier L.W."/>
            <person name="Fulton R.S."/>
            <person name="Fulton L.A."/>
            <person name="Graves T.A."/>
            <person name="Pepin K.H."/>
            <person name="Wagner-McPherson C."/>
            <person name="Layman D."/>
            <person name="Maas J."/>
            <person name="Jaeger S."/>
            <person name="Walker R."/>
            <person name="Wylie K."/>
            <person name="Sekhon M."/>
            <person name="Becker M.C."/>
            <person name="O'Laughlin M.D."/>
            <person name="Schaller M.E."/>
            <person name="Fewell G.A."/>
            <person name="Delehaunty K.D."/>
            <person name="Miner T.L."/>
            <person name="Nash W.E."/>
            <person name="Cordes M."/>
            <person name="Du H."/>
            <person name="Sun H."/>
            <person name="Edwards J."/>
            <person name="Bradshaw-Cordum H."/>
            <person name="Ali J."/>
            <person name="Andrews S."/>
            <person name="Isak A."/>
            <person name="Vanbrunt A."/>
            <person name="Nguyen C."/>
            <person name="Du F."/>
            <person name="Lamar B."/>
            <person name="Courtney L."/>
            <person name="Kalicki J."/>
            <person name="Ozersky P."/>
            <person name="Bielicki L."/>
            <person name="Scott K."/>
            <person name="Holmes A."/>
            <person name="Harkins R."/>
            <person name="Harris A."/>
            <person name="Strong C.M."/>
            <person name="Hou S."/>
            <person name="Tomlinson C."/>
            <person name="Dauphin-Kohlberg S."/>
            <person name="Kozlowicz-Reilly A."/>
            <person name="Leonard S."/>
            <person name="Rohlfing T."/>
            <person name="Rock S.M."/>
            <person name="Tin-Wollam A.M."/>
            <person name="Abbott A."/>
            <person name="Minx P."/>
            <person name="Maupin R."/>
            <person name="Strowmatt C."/>
            <person name="Latreille P."/>
            <person name="Miller N."/>
            <person name="Johnson D."/>
            <person name="Murray J."/>
            <person name="Woessner J.P."/>
            <person name="Wendl M.C."/>
            <person name="Yang S.P."/>
            <person name="Schultz B.R."/>
            <person name="Wallis J.W."/>
            <person name="Spieth J."/>
            <person name="Bieri T.A."/>
            <person name="Nelson J.O."/>
            <person name="Berkowicz N."/>
            <person name="Wohldmann P.E."/>
            <person name="Cook L.L."/>
            <person name="Hickenbotham M.T."/>
            <person name="Eldred J."/>
            <person name="Williams D."/>
            <person name="Bedell J.A."/>
            <person name="Mardis E.R."/>
            <person name="Clifton S.W."/>
            <person name="Chissoe S.L."/>
            <person name="Marra M.A."/>
            <person name="Raymond C."/>
            <person name="Haugen E."/>
            <person name="Gillett W."/>
            <person name="Zhou Y."/>
            <person name="James R."/>
            <person name="Phelps K."/>
            <person name="Iadanoto S."/>
            <person name="Bubb K."/>
            <person name="Simms E."/>
            <person name="Levy R."/>
            <person name="Clendenning J."/>
            <person name="Kaul R."/>
            <person name="Kent W.J."/>
            <person name="Furey T.S."/>
            <person name="Baertsch R.A."/>
            <person name="Brent M.R."/>
            <person name="Keibler E."/>
            <person name="Flicek P."/>
            <person name="Bork P."/>
            <person name="Suyama M."/>
            <person name="Bailey J.A."/>
            <person name="Portnoy M.E."/>
            <person name="Torrents D."/>
            <person name="Chinwalla A.T."/>
            <person name="Gish W.R."/>
            <person name="Eddy S.R."/>
            <person name="McPherson J.D."/>
            <person name="Olson M.V."/>
            <person name="Eichler E.E."/>
            <person name="Green E.D."/>
            <person name="Waterston R.H."/>
            <person name="Wilson R.K."/>
        </authorList>
    </citation>
    <scope>NUCLEOTIDE SEQUENCE [LARGE SCALE GENOMIC DNA]</scope>
</reference>
<protein>
    <submittedName>
        <fullName evidence="1">Uncharacterized protein</fullName>
    </submittedName>
</protein>
<reference evidence="1" key="4">
    <citation type="submission" date="2025-08" db="UniProtKB">
        <authorList>
            <consortium name="Ensembl"/>
        </authorList>
    </citation>
    <scope>IDENTIFICATION</scope>
</reference>
<dbReference type="AlphaFoldDB" id="A0A8I5QJS6"/>
<sequence length="25" mass="3015">MHLDVCNEHCGWHAPVFWIPMHRTP</sequence>
<reference evidence="1 2" key="3">
    <citation type="journal article" date="2004" name="Nature">
        <title>Finishing the euchromatic sequence of the human genome.</title>
        <authorList>
            <consortium name="International Human Genome Sequencing Consortium"/>
        </authorList>
    </citation>
    <scope>NUCLEOTIDE SEQUENCE [LARGE SCALE GENOMIC DNA]</scope>
</reference>
<dbReference type="GeneCards" id="ENSG00000289360"/>
<organism evidence="1 2">
    <name type="scientific">Homo sapiens</name>
    <name type="common">Human</name>
    <dbReference type="NCBI Taxonomy" id="9606"/>
    <lineage>
        <taxon>Eukaryota</taxon>
        <taxon>Metazoa</taxon>
        <taxon>Chordata</taxon>
        <taxon>Craniata</taxon>
        <taxon>Vertebrata</taxon>
        <taxon>Euteleostomi</taxon>
        <taxon>Mammalia</taxon>
        <taxon>Eutheria</taxon>
        <taxon>Euarchontoglires</taxon>
        <taxon>Primates</taxon>
        <taxon>Haplorrhini</taxon>
        <taxon>Catarrhini</taxon>
        <taxon>Hominidae</taxon>
        <taxon>Homo</taxon>
    </lineage>
</organism>